<proteinExistence type="predicted"/>
<protein>
    <submittedName>
        <fullName evidence="2">Uncharacterized protein</fullName>
    </submittedName>
</protein>
<dbReference type="InParanoid" id="A0A2P6NBL0"/>
<feature type="region of interest" description="Disordered" evidence="1">
    <location>
        <begin position="276"/>
        <end position="376"/>
    </location>
</feature>
<dbReference type="AlphaFoldDB" id="A0A2P6NBL0"/>
<sequence>MFLRNLFAKSLSNIDQTVSTVQTKIVEAAKDIEETVSSSIEGPYEKKDNHFRPDNKKPFNIHHSFSASDVNIDYQAGITLSRLFESDISLLRENNQKNFKLSELGSILPEVTSTVTRFQRDIDDLCRRIDLMEHVLTQQLDDCSFQRRQTFEQDQMTDTARLRTTRAQELSATEQRLKSETSRRRLKAQEIETLKIKQSMKQMEFEAQARERADRIREQEIQLERERHRVMLMKGEGQSEKNLREVPVGKTTPESTSEETTVVENEMMKAEQMQTSFINEQSKQEKKEESSEEKKEEKKKEEREEREEKKKEEREEREEKKEEKKEKEETPEKEMTSEKEEKKEKREEKREEIKEEKEEEEGAEEEEGGEDVSEWI</sequence>
<feature type="region of interest" description="Disordered" evidence="1">
    <location>
        <begin position="234"/>
        <end position="261"/>
    </location>
</feature>
<dbReference type="STRING" id="1890364.A0A2P6NBL0"/>
<gene>
    <name evidence="2" type="ORF">PROFUN_04581</name>
</gene>
<comment type="caution">
    <text evidence="2">The sequence shown here is derived from an EMBL/GenBank/DDBJ whole genome shotgun (WGS) entry which is preliminary data.</text>
</comment>
<reference evidence="2 3" key="1">
    <citation type="journal article" date="2018" name="Genome Biol. Evol.">
        <title>Multiple Roots of Fruiting Body Formation in Amoebozoa.</title>
        <authorList>
            <person name="Hillmann F."/>
            <person name="Forbes G."/>
            <person name="Novohradska S."/>
            <person name="Ferling I."/>
            <person name="Riege K."/>
            <person name="Groth M."/>
            <person name="Westermann M."/>
            <person name="Marz M."/>
            <person name="Spaller T."/>
            <person name="Winckler T."/>
            <person name="Schaap P."/>
            <person name="Glockner G."/>
        </authorList>
    </citation>
    <scope>NUCLEOTIDE SEQUENCE [LARGE SCALE GENOMIC DNA]</scope>
    <source>
        <strain evidence="2 3">Jena</strain>
    </source>
</reference>
<feature type="compositionally biased region" description="Acidic residues" evidence="1">
    <location>
        <begin position="357"/>
        <end position="376"/>
    </location>
</feature>
<feature type="compositionally biased region" description="Low complexity" evidence="1">
    <location>
        <begin position="251"/>
        <end position="261"/>
    </location>
</feature>
<keyword evidence="3" id="KW-1185">Reference proteome</keyword>
<evidence type="ECO:0000313" key="2">
    <source>
        <dbReference type="EMBL" id="PRP81346.1"/>
    </source>
</evidence>
<evidence type="ECO:0000256" key="1">
    <source>
        <dbReference type="SAM" id="MobiDB-lite"/>
    </source>
</evidence>
<dbReference type="Proteomes" id="UP000241769">
    <property type="component" value="Unassembled WGS sequence"/>
</dbReference>
<evidence type="ECO:0000313" key="3">
    <source>
        <dbReference type="Proteomes" id="UP000241769"/>
    </source>
</evidence>
<organism evidence="2 3">
    <name type="scientific">Planoprotostelium fungivorum</name>
    <dbReference type="NCBI Taxonomy" id="1890364"/>
    <lineage>
        <taxon>Eukaryota</taxon>
        <taxon>Amoebozoa</taxon>
        <taxon>Evosea</taxon>
        <taxon>Variosea</taxon>
        <taxon>Cavosteliida</taxon>
        <taxon>Cavosteliaceae</taxon>
        <taxon>Planoprotostelium</taxon>
    </lineage>
</organism>
<accession>A0A2P6NBL0</accession>
<dbReference type="EMBL" id="MDYQ01000128">
    <property type="protein sequence ID" value="PRP81346.1"/>
    <property type="molecule type" value="Genomic_DNA"/>
</dbReference>
<name>A0A2P6NBL0_9EUKA</name>
<feature type="compositionally biased region" description="Basic and acidic residues" evidence="1">
    <location>
        <begin position="282"/>
        <end position="356"/>
    </location>
</feature>